<accession>A0ABR1IU64</accession>
<feature type="region of interest" description="Disordered" evidence="1">
    <location>
        <begin position="207"/>
        <end position="240"/>
    </location>
</feature>
<proteinExistence type="predicted"/>
<keyword evidence="3" id="KW-1185">Reference proteome</keyword>
<protein>
    <submittedName>
        <fullName evidence="2">Uncharacterized protein</fullName>
    </submittedName>
</protein>
<sequence length="240" mass="26894">MIRQYALTQDGEPKTLADELEKVLRSEWSMEWTRLIDAAGLEPGEDDVQAALNNVNQKAATFLPASVLQEANLDTSPIPSASLPSQNHHSDDYSPSVDATTILSAFCVPTVSGFVYLEGHCDTVWLNWLMQHSTVFKKPYSKIWIEPVECREIEVLLDTPVPSIHPMSWVRVKHGLYRHDVGLVFSREMRGGQRRFKVLLVPRLPMPESERPPTPPLKPTHPLVLSDATPISPTPPTQQS</sequence>
<dbReference type="EMBL" id="JBANRG010000064">
    <property type="protein sequence ID" value="KAK7441213.1"/>
    <property type="molecule type" value="Genomic_DNA"/>
</dbReference>
<feature type="compositionally biased region" description="Low complexity" evidence="1">
    <location>
        <begin position="220"/>
        <end position="231"/>
    </location>
</feature>
<dbReference type="Proteomes" id="UP001498398">
    <property type="component" value="Unassembled WGS sequence"/>
</dbReference>
<gene>
    <name evidence="2" type="ORF">VKT23_016694</name>
</gene>
<reference evidence="2 3" key="1">
    <citation type="submission" date="2024-01" db="EMBL/GenBank/DDBJ databases">
        <title>A draft genome for the cacao thread blight pathogen Marasmiellus scandens.</title>
        <authorList>
            <person name="Baruah I.K."/>
            <person name="Leung J."/>
            <person name="Bukari Y."/>
            <person name="Amoako-Attah I."/>
            <person name="Meinhardt L.W."/>
            <person name="Bailey B.A."/>
            <person name="Cohen S.P."/>
        </authorList>
    </citation>
    <scope>NUCLEOTIDE SEQUENCE [LARGE SCALE GENOMIC DNA]</scope>
    <source>
        <strain evidence="2 3">GH-19</strain>
    </source>
</reference>
<evidence type="ECO:0000313" key="2">
    <source>
        <dbReference type="EMBL" id="KAK7441213.1"/>
    </source>
</evidence>
<comment type="caution">
    <text evidence="2">The sequence shown here is derived from an EMBL/GenBank/DDBJ whole genome shotgun (WGS) entry which is preliminary data.</text>
</comment>
<name>A0ABR1IU64_9AGAR</name>
<evidence type="ECO:0000313" key="3">
    <source>
        <dbReference type="Proteomes" id="UP001498398"/>
    </source>
</evidence>
<evidence type="ECO:0000256" key="1">
    <source>
        <dbReference type="SAM" id="MobiDB-lite"/>
    </source>
</evidence>
<organism evidence="2 3">
    <name type="scientific">Marasmiellus scandens</name>
    <dbReference type="NCBI Taxonomy" id="2682957"/>
    <lineage>
        <taxon>Eukaryota</taxon>
        <taxon>Fungi</taxon>
        <taxon>Dikarya</taxon>
        <taxon>Basidiomycota</taxon>
        <taxon>Agaricomycotina</taxon>
        <taxon>Agaricomycetes</taxon>
        <taxon>Agaricomycetidae</taxon>
        <taxon>Agaricales</taxon>
        <taxon>Marasmiineae</taxon>
        <taxon>Omphalotaceae</taxon>
        <taxon>Marasmiellus</taxon>
    </lineage>
</organism>